<dbReference type="PROSITE" id="PS00374">
    <property type="entry name" value="MGMT"/>
    <property type="match status" value="1"/>
</dbReference>
<dbReference type="Proteomes" id="UP000238823">
    <property type="component" value="Unassembled WGS sequence"/>
</dbReference>
<feature type="domain" description="Methylated-DNA-[protein]-cysteine S-methyltransferase DNA binding" evidence="9">
    <location>
        <begin position="78"/>
        <end position="156"/>
    </location>
</feature>
<name>A0A2S9XKY1_9BACT</name>
<evidence type="ECO:0000256" key="2">
    <source>
        <dbReference type="ARBA" id="ARBA00022490"/>
    </source>
</evidence>
<dbReference type="PANTHER" id="PTHR10815:SF5">
    <property type="entry name" value="METHYLATED-DNA--PROTEIN-CYSTEINE METHYLTRANSFERASE"/>
    <property type="match status" value="1"/>
</dbReference>
<protein>
    <recommendedName>
        <fullName evidence="8">Methylated-DNA--protein-cysteine methyltransferase</fullName>
        <ecNumber evidence="8">2.1.1.63</ecNumber>
    </recommendedName>
    <alternativeName>
        <fullName evidence="8">6-O-methylguanine-DNA methyltransferase</fullName>
        <shortName evidence="8">MGMT</shortName>
    </alternativeName>
    <alternativeName>
        <fullName evidence="8">O-6-methylguanine-DNA-alkyltransferase</fullName>
    </alternativeName>
</protein>
<dbReference type="SUPFAM" id="SSF53155">
    <property type="entry name" value="Methylated DNA-protein cysteine methyltransferase domain"/>
    <property type="match status" value="1"/>
</dbReference>
<reference evidence="10 11" key="1">
    <citation type="submission" date="2018-03" db="EMBL/GenBank/DDBJ databases">
        <title>Draft Genome Sequences of the Obligatory Marine Myxobacteria Enhygromyxa salina SWB007.</title>
        <authorList>
            <person name="Poehlein A."/>
            <person name="Moghaddam J.A."/>
            <person name="Harms H."/>
            <person name="Alanjari M."/>
            <person name="Koenig G.M."/>
            <person name="Daniel R."/>
            <person name="Schaeberle T.F."/>
        </authorList>
    </citation>
    <scope>NUCLEOTIDE SEQUENCE [LARGE SCALE GENOMIC DNA]</scope>
    <source>
        <strain evidence="10 11">SWB007</strain>
    </source>
</reference>
<evidence type="ECO:0000313" key="11">
    <source>
        <dbReference type="Proteomes" id="UP000238823"/>
    </source>
</evidence>
<dbReference type="InterPro" id="IPR023546">
    <property type="entry name" value="MGMT"/>
</dbReference>
<dbReference type="PANTHER" id="PTHR10815">
    <property type="entry name" value="METHYLATED-DNA--PROTEIN-CYSTEINE METHYLTRANSFERASE"/>
    <property type="match status" value="1"/>
</dbReference>
<dbReference type="AlphaFoldDB" id="A0A2S9XKY1"/>
<evidence type="ECO:0000256" key="5">
    <source>
        <dbReference type="ARBA" id="ARBA00022763"/>
    </source>
</evidence>
<comment type="miscellaneous">
    <text evidence="8">This enzyme catalyzes only one turnover and therefore is not strictly catalytic. According to one definition, an enzyme is a biocatalyst that acts repeatedly and over many reaction cycles.</text>
</comment>
<sequence length="171" mass="18554">MSELQQRLITTPIAQLRLVASPRALVGVYFPDHRAASPPSYPEAGAHAILDLAIAELNEYFAGTRRSFTIPLEPRGTEFQRLVWAALTEIEFAGTRSYGQLAAAIGRPRAVRAVGAANARNPLSLVVPCHRVIGNDGALTGYAGGLERKRWLLAHELAHRPDAMFQLGSGF</sequence>
<evidence type="ECO:0000313" key="10">
    <source>
        <dbReference type="EMBL" id="PRP93492.1"/>
    </source>
</evidence>
<dbReference type="FunFam" id="1.10.10.10:FF:000337">
    <property type="entry name" value="Methylated-DNA--protein-cysteine methyltransferase"/>
    <property type="match status" value="1"/>
</dbReference>
<dbReference type="OrthoDB" id="9802228at2"/>
<dbReference type="GO" id="GO:0032259">
    <property type="term" value="P:methylation"/>
    <property type="evidence" value="ECO:0007669"/>
    <property type="project" value="UniProtKB-KW"/>
</dbReference>
<comment type="catalytic activity">
    <reaction evidence="1 8">
        <text>a 4-O-methyl-thymidine in DNA + L-cysteinyl-[protein] = a thymidine in DNA + S-methyl-L-cysteinyl-[protein]</text>
        <dbReference type="Rhea" id="RHEA:53428"/>
        <dbReference type="Rhea" id="RHEA-COMP:10131"/>
        <dbReference type="Rhea" id="RHEA-COMP:10132"/>
        <dbReference type="Rhea" id="RHEA-COMP:13555"/>
        <dbReference type="Rhea" id="RHEA-COMP:13556"/>
        <dbReference type="ChEBI" id="CHEBI:29950"/>
        <dbReference type="ChEBI" id="CHEBI:82612"/>
        <dbReference type="ChEBI" id="CHEBI:137386"/>
        <dbReference type="ChEBI" id="CHEBI:137387"/>
        <dbReference type="EC" id="2.1.1.63"/>
    </reaction>
</comment>
<proteinExistence type="inferred from homology"/>
<dbReference type="GO" id="GO:0003908">
    <property type="term" value="F:methylated-DNA-[protein]-cysteine S-methyltransferase activity"/>
    <property type="evidence" value="ECO:0007669"/>
    <property type="project" value="UniProtKB-UniRule"/>
</dbReference>
<evidence type="ECO:0000256" key="1">
    <source>
        <dbReference type="ARBA" id="ARBA00001286"/>
    </source>
</evidence>
<dbReference type="InterPro" id="IPR014048">
    <property type="entry name" value="MethylDNA_cys_MeTrfase_DNA-bd"/>
</dbReference>
<dbReference type="InterPro" id="IPR001497">
    <property type="entry name" value="MethylDNA_cys_MeTrfase_AS"/>
</dbReference>
<evidence type="ECO:0000256" key="6">
    <source>
        <dbReference type="ARBA" id="ARBA00023204"/>
    </source>
</evidence>
<dbReference type="InterPro" id="IPR036217">
    <property type="entry name" value="MethylDNA_cys_MeTrfase_DNAb"/>
</dbReference>
<dbReference type="Pfam" id="PF01035">
    <property type="entry name" value="DNA_binding_1"/>
    <property type="match status" value="1"/>
</dbReference>
<evidence type="ECO:0000256" key="4">
    <source>
        <dbReference type="ARBA" id="ARBA00022679"/>
    </source>
</evidence>
<dbReference type="Gene3D" id="3.30.160.70">
    <property type="entry name" value="Methylated DNA-protein cysteine methyltransferase domain"/>
    <property type="match status" value="1"/>
</dbReference>
<comment type="similarity">
    <text evidence="8">Belongs to the MGMT family.</text>
</comment>
<evidence type="ECO:0000256" key="8">
    <source>
        <dbReference type="HAMAP-Rule" id="MF_00772"/>
    </source>
</evidence>
<comment type="function">
    <text evidence="8">Involved in the cellular defense against the biological effects of O6-methylguanine (O6-MeG) and O4-methylthymine (O4-MeT) in DNA. Repairs the methylated nucleobase in DNA by stoichiometrically transferring the methyl group to a cysteine residue in the enzyme. This is a suicide reaction: the enzyme is irreversibly inactivated.</text>
</comment>
<dbReference type="Gene3D" id="1.10.10.10">
    <property type="entry name" value="Winged helix-like DNA-binding domain superfamily/Winged helix DNA-binding domain"/>
    <property type="match status" value="1"/>
</dbReference>
<dbReference type="CDD" id="cd06445">
    <property type="entry name" value="ATase"/>
    <property type="match status" value="1"/>
</dbReference>
<keyword evidence="3 8" id="KW-0489">Methyltransferase</keyword>
<dbReference type="InterPro" id="IPR036631">
    <property type="entry name" value="MGMT_N_sf"/>
</dbReference>
<keyword evidence="6 8" id="KW-0234">DNA repair</keyword>
<evidence type="ECO:0000256" key="3">
    <source>
        <dbReference type="ARBA" id="ARBA00022603"/>
    </source>
</evidence>
<keyword evidence="5 8" id="KW-0227">DNA damage</keyword>
<comment type="subcellular location">
    <subcellularLocation>
        <location evidence="8">Cytoplasm</location>
    </subcellularLocation>
</comment>
<keyword evidence="2 8" id="KW-0963">Cytoplasm</keyword>
<keyword evidence="4 8" id="KW-0808">Transferase</keyword>
<evidence type="ECO:0000256" key="7">
    <source>
        <dbReference type="ARBA" id="ARBA00049348"/>
    </source>
</evidence>
<dbReference type="GO" id="GO:0005737">
    <property type="term" value="C:cytoplasm"/>
    <property type="evidence" value="ECO:0007669"/>
    <property type="project" value="UniProtKB-SubCell"/>
</dbReference>
<organism evidence="10 11">
    <name type="scientific">Enhygromyxa salina</name>
    <dbReference type="NCBI Taxonomy" id="215803"/>
    <lineage>
        <taxon>Bacteria</taxon>
        <taxon>Pseudomonadati</taxon>
        <taxon>Myxococcota</taxon>
        <taxon>Polyangia</taxon>
        <taxon>Nannocystales</taxon>
        <taxon>Nannocystaceae</taxon>
        <taxon>Enhygromyxa</taxon>
    </lineage>
</organism>
<dbReference type="GO" id="GO:0006307">
    <property type="term" value="P:DNA alkylation repair"/>
    <property type="evidence" value="ECO:0007669"/>
    <property type="project" value="UniProtKB-UniRule"/>
</dbReference>
<dbReference type="EMBL" id="PVNL01000147">
    <property type="protein sequence ID" value="PRP93492.1"/>
    <property type="molecule type" value="Genomic_DNA"/>
</dbReference>
<comment type="catalytic activity">
    <reaction evidence="7 8">
        <text>a 6-O-methyl-2'-deoxyguanosine in DNA + L-cysteinyl-[protein] = S-methyl-L-cysteinyl-[protein] + a 2'-deoxyguanosine in DNA</text>
        <dbReference type="Rhea" id="RHEA:24000"/>
        <dbReference type="Rhea" id="RHEA-COMP:10131"/>
        <dbReference type="Rhea" id="RHEA-COMP:10132"/>
        <dbReference type="Rhea" id="RHEA-COMP:11367"/>
        <dbReference type="Rhea" id="RHEA-COMP:11368"/>
        <dbReference type="ChEBI" id="CHEBI:29950"/>
        <dbReference type="ChEBI" id="CHEBI:82612"/>
        <dbReference type="ChEBI" id="CHEBI:85445"/>
        <dbReference type="ChEBI" id="CHEBI:85448"/>
        <dbReference type="EC" id="2.1.1.63"/>
    </reaction>
</comment>
<dbReference type="SUPFAM" id="SSF46767">
    <property type="entry name" value="Methylated DNA-protein cysteine methyltransferase, C-terminal domain"/>
    <property type="match status" value="1"/>
</dbReference>
<comment type="caution">
    <text evidence="10">The sequence shown here is derived from an EMBL/GenBank/DDBJ whole genome shotgun (WGS) entry which is preliminary data.</text>
</comment>
<accession>A0A2S9XKY1</accession>
<feature type="active site" description="Nucleophile; methyl group acceptor" evidence="8">
    <location>
        <position position="129"/>
    </location>
</feature>
<dbReference type="HAMAP" id="MF_00772">
    <property type="entry name" value="OGT"/>
    <property type="match status" value="1"/>
</dbReference>
<dbReference type="EC" id="2.1.1.63" evidence="8"/>
<dbReference type="InterPro" id="IPR036388">
    <property type="entry name" value="WH-like_DNA-bd_sf"/>
</dbReference>
<evidence type="ECO:0000259" key="9">
    <source>
        <dbReference type="Pfam" id="PF01035"/>
    </source>
</evidence>
<dbReference type="RefSeq" id="WP_106094677.1">
    <property type="nucleotide sequence ID" value="NZ_PVNL01000147.1"/>
</dbReference>
<gene>
    <name evidence="10" type="primary">ogt_2</name>
    <name evidence="10" type="ORF">ENSA7_79200</name>
</gene>
<dbReference type="NCBIfam" id="TIGR00589">
    <property type="entry name" value="ogt"/>
    <property type="match status" value="1"/>
</dbReference>